<sequence>MMSRIKVSRFNSILAAMAFTLGLAAQSSAAFSADMIEVEISGAVLKPGTYQFERGARLNSAAVAGQVSASAWFLGAALLRSSAIADQTRLKAGILFELKMNTVHAQSNNDDALVALLARYYQAIDAMPVTGRVQTEMDPLSQLFPPNNDLLELGDNLIYPTRPNQVRVIGAVVEDCILPHDGAMQLHDYISDCRPHRLADRDTAYVIQPDGNVSQHGRAYWNLEEANVAVGAVIYVPVREAVLSAQTADLNADVAAMLGTQYQLGGRFDE</sequence>
<comment type="caution">
    <text evidence="3">The sequence shown here is derived from an EMBL/GenBank/DDBJ whole genome shotgun (WGS) entry which is preliminary data.</text>
</comment>
<dbReference type="RefSeq" id="WP_149334294.1">
    <property type="nucleotide sequence ID" value="NZ_QOVF01000009.1"/>
</dbReference>
<keyword evidence="1" id="KW-0732">Signal</keyword>
<dbReference type="OrthoDB" id="6999256at2"/>
<keyword evidence="4" id="KW-1185">Reference proteome</keyword>
<feature type="domain" description="Capsule biosynthesis GfcC-like C-terminal" evidence="2">
    <location>
        <begin position="183"/>
        <end position="259"/>
    </location>
</feature>
<dbReference type="AlphaFoldDB" id="A0A7V7GN67"/>
<dbReference type="InterPro" id="IPR010425">
    <property type="entry name" value="Caps_synth_GfcC-like_C"/>
</dbReference>
<protein>
    <recommendedName>
        <fullName evidence="2">Capsule biosynthesis GfcC-like C-terminal domain-containing protein</fullName>
    </recommendedName>
</protein>
<feature type="chain" id="PRO_5030734986" description="Capsule biosynthesis GfcC-like C-terminal domain-containing protein" evidence="1">
    <location>
        <begin position="30"/>
        <end position="270"/>
    </location>
</feature>
<reference evidence="3 4" key="1">
    <citation type="submission" date="2018-07" db="EMBL/GenBank/DDBJ databases">
        <title>Pseudomonas laoshanensis sp. nov., isolated from soil.</title>
        <authorList>
            <person name="Sun J."/>
            <person name="Yu L."/>
            <person name="Wang M."/>
            <person name="Zhang C."/>
        </authorList>
    </citation>
    <scope>NUCLEOTIDE SEQUENCE [LARGE SCALE GENOMIC DNA]</scope>
    <source>
        <strain evidence="3 4">Y22</strain>
    </source>
</reference>
<evidence type="ECO:0000259" key="2">
    <source>
        <dbReference type="Pfam" id="PF06251"/>
    </source>
</evidence>
<dbReference type="Proteomes" id="UP000463138">
    <property type="component" value="Unassembled WGS sequence"/>
</dbReference>
<accession>A0A7V7GN67</accession>
<evidence type="ECO:0000313" key="4">
    <source>
        <dbReference type="Proteomes" id="UP000463138"/>
    </source>
</evidence>
<dbReference type="Gene3D" id="3.10.560.10">
    <property type="entry name" value="Outer membrane lipoprotein wza domain like"/>
    <property type="match status" value="1"/>
</dbReference>
<evidence type="ECO:0000256" key="1">
    <source>
        <dbReference type="SAM" id="SignalP"/>
    </source>
</evidence>
<gene>
    <name evidence="3" type="ORF">DT594_17525</name>
</gene>
<proteinExistence type="predicted"/>
<organism evidence="3 4">
    <name type="scientific">Halopseudomonas laoshanensis</name>
    <dbReference type="NCBI Taxonomy" id="2268758"/>
    <lineage>
        <taxon>Bacteria</taxon>
        <taxon>Pseudomonadati</taxon>
        <taxon>Pseudomonadota</taxon>
        <taxon>Gammaproteobacteria</taxon>
        <taxon>Pseudomonadales</taxon>
        <taxon>Pseudomonadaceae</taxon>
        <taxon>Halopseudomonas</taxon>
    </lineage>
</organism>
<name>A0A7V7GN67_9GAMM</name>
<dbReference type="EMBL" id="QOVF01000009">
    <property type="protein sequence ID" value="KAA0690823.1"/>
    <property type="molecule type" value="Genomic_DNA"/>
</dbReference>
<evidence type="ECO:0000313" key="3">
    <source>
        <dbReference type="EMBL" id="KAA0690823.1"/>
    </source>
</evidence>
<dbReference type="Pfam" id="PF06251">
    <property type="entry name" value="Caps_syn_GfcC_C"/>
    <property type="match status" value="1"/>
</dbReference>
<feature type="signal peptide" evidence="1">
    <location>
        <begin position="1"/>
        <end position="29"/>
    </location>
</feature>